<dbReference type="CDD" id="cd00751">
    <property type="entry name" value="thiolase"/>
    <property type="match status" value="1"/>
</dbReference>
<dbReference type="GO" id="GO:0003988">
    <property type="term" value="F:acetyl-CoA C-acyltransferase activity"/>
    <property type="evidence" value="ECO:0007669"/>
    <property type="project" value="UniProtKB-EC"/>
</dbReference>
<dbReference type="PIRSF" id="PIRSF000429">
    <property type="entry name" value="Ac-CoA_Ac_transf"/>
    <property type="match status" value="1"/>
</dbReference>
<accession>A0A1H1QJ34</accession>
<dbReference type="InterPro" id="IPR020613">
    <property type="entry name" value="Thiolase_CS"/>
</dbReference>
<dbReference type="STRING" id="589382.SAMN04489721_0986"/>
<feature type="active site" description="Proton acceptor" evidence="5">
    <location>
        <position position="340"/>
    </location>
</feature>
<evidence type="ECO:0000256" key="4">
    <source>
        <dbReference type="ARBA" id="ARBA00024073"/>
    </source>
</evidence>
<evidence type="ECO:0000259" key="7">
    <source>
        <dbReference type="Pfam" id="PF00108"/>
    </source>
</evidence>
<dbReference type="InterPro" id="IPR050215">
    <property type="entry name" value="Thiolase-like_sf_Thiolase"/>
</dbReference>
<evidence type="ECO:0000256" key="3">
    <source>
        <dbReference type="ARBA" id="ARBA00023315"/>
    </source>
</evidence>
<dbReference type="AlphaFoldDB" id="A0A1H1QJ34"/>
<feature type="active site" description="Acyl-thioester intermediate" evidence="5">
    <location>
        <position position="88"/>
    </location>
</feature>
<evidence type="ECO:0000256" key="2">
    <source>
        <dbReference type="ARBA" id="ARBA00022679"/>
    </source>
</evidence>
<dbReference type="InterPro" id="IPR002155">
    <property type="entry name" value="Thiolase"/>
</dbReference>
<dbReference type="PROSITE" id="PS00737">
    <property type="entry name" value="THIOLASE_2"/>
    <property type="match status" value="1"/>
</dbReference>
<dbReference type="Pfam" id="PF02803">
    <property type="entry name" value="Thiolase_C"/>
    <property type="match status" value="1"/>
</dbReference>
<organism evidence="9 10">
    <name type="scientific">Agromyces flavus</name>
    <dbReference type="NCBI Taxonomy" id="589382"/>
    <lineage>
        <taxon>Bacteria</taxon>
        <taxon>Bacillati</taxon>
        <taxon>Actinomycetota</taxon>
        <taxon>Actinomycetes</taxon>
        <taxon>Micrococcales</taxon>
        <taxon>Microbacteriaceae</taxon>
        <taxon>Agromyces</taxon>
    </lineage>
</organism>
<dbReference type="EC" id="2.3.1.16" evidence="4"/>
<dbReference type="InterPro" id="IPR016039">
    <property type="entry name" value="Thiolase-like"/>
</dbReference>
<dbReference type="GO" id="GO:0005737">
    <property type="term" value="C:cytoplasm"/>
    <property type="evidence" value="ECO:0007669"/>
    <property type="project" value="UniProtKB-ARBA"/>
</dbReference>
<dbReference type="PANTHER" id="PTHR43853">
    <property type="entry name" value="3-KETOACYL-COA THIOLASE, PEROXISOMAL"/>
    <property type="match status" value="1"/>
</dbReference>
<evidence type="ECO:0000256" key="6">
    <source>
        <dbReference type="RuleBase" id="RU003557"/>
    </source>
</evidence>
<keyword evidence="3 6" id="KW-0012">Acyltransferase</keyword>
<dbReference type="InterPro" id="IPR020617">
    <property type="entry name" value="Thiolase_C"/>
</dbReference>
<gene>
    <name evidence="9" type="ORF">SAMN04489721_0986</name>
</gene>
<feature type="domain" description="Thiolase C-terminal" evidence="8">
    <location>
        <begin position="262"/>
        <end position="383"/>
    </location>
</feature>
<name>A0A1H1QJ34_9MICO</name>
<dbReference type="PANTHER" id="PTHR43853:SF2">
    <property type="entry name" value="3-OXOADIPYL-COA_3-OXO-5,6-DEHYDROSUBERYL-COA THIOLASE"/>
    <property type="match status" value="1"/>
</dbReference>
<proteinExistence type="inferred from homology"/>
<evidence type="ECO:0000256" key="5">
    <source>
        <dbReference type="PIRSR" id="PIRSR000429-1"/>
    </source>
</evidence>
<evidence type="ECO:0000313" key="9">
    <source>
        <dbReference type="EMBL" id="SDS23333.1"/>
    </source>
</evidence>
<evidence type="ECO:0000313" key="10">
    <source>
        <dbReference type="Proteomes" id="UP000199482"/>
    </source>
</evidence>
<dbReference type="Pfam" id="PF00108">
    <property type="entry name" value="Thiolase_N"/>
    <property type="match status" value="1"/>
</dbReference>
<keyword evidence="2 6" id="KW-0808">Transferase</keyword>
<dbReference type="NCBIfam" id="TIGR01930">
    <property type="entry name" value="AcCoA-C-Actrans"/>
    <property type="match status" value="1"/>
</dbReference>
<dbReference type="EMBL" id="LT629755">
    <property type="protein sequence ID" value="SDS23333.1"/>
    <property type="molecule type" value="Genomic_DNA"/>
</dbReference>
<feature type="active site" description="Proton acceptor" evidence="5">
    <location>
        <position position="371"/>
    </location>
</feature>
<evidence type="ECO:0000259" key="8">
    <source>
        <dbReference type="Pfam" id="PF02803"/>
    </source>
</evidence>
<evidence type="ECO:0000256" key="1">
    <source>
        <dbReference type="ARBA" id="ARBA00010982"/>
    </source>
</evidence>
<dbReference type="Gene3D" id="3.40.47.10">
    <property type="match status" value="1"/>
</dbReference>
<comment type="similarity">
    <text evidence="1 6">Belongs to the thiolase-like superfamily. Thiolase family.</text>
</comment>
<dbReference type="InterPro" id="IPR020610">
    <property type="entry name" value="Thiolase_AS"/>
</dbReference>
<reference evidence="10" key="1">
    <citation type="submission" date="2016-10" db="EMBL/GenBank/DDBJ databases">
        <authorList>
            <person name="Varghese N."/>
            <person name="Submissions S."/>
        </authorList>
    </citation>
    <scope>NUCLEOTIDE SEQUENCE [LARGE SCALE GENOMIC DNA]</scope>
    <source>
        <strain evidence="10">CPCC 202695</strain>
    </source>
</reference>
<dbReference type="GO" id="GO:0010124">
    <property type="term" value="P:phenylacetate catabolic process"/>
    <property type="evidence" value="ECO:0007669"/>
    <property type="project" value="TreeGrafter"/>
</dbReference>
<dbReference type="GO" id="GO:0006635">
    <property type="term" value="P:fatty acid beta-oxidation"/>
    <property type="evidence" value="ECO:0007669"/>
    <property type="project" value="TreeGrafter"/>
</dbReference>
<protein>
    <recommendedName>
        <fullName evidence="4">acetyl-CoA C-acyltransferase</fullName>
        <ecNumber evidence="4">2.3.1.16</ecNumber>
    </recommendedName>
</protein>
<dbReference type="PROSITE" id="PS00099">
    <property type="entry name" value="THIOLASE_3"/>
    <property type="match status" value="1"/>
</dbReference>
<dbReference type="InterPro" id="IPR020616">
    <property type="entry name" value="Thiolase_N"/>
</dbReference>
<dbReference type="SUPFAM" id="SSF53901">
    <property type="entry name" value="Thiolase-like"/>
    <property type="match status" value="2"/>
</dbReference>
<sequence length="394" mass="42001">MFVDGVRTPFGRAGEKGMYWNTRADDLAVKAISGLLERNPNLPTDRVDDVAIAATTQQGDQGLTLGRTAAILAGLPLSVPGFAIDRMCAGAMTAVTTTGAGIGFGQYDVVIAGGVEHMGRHPMGLDADPNPRFLAEKLVAADALNMGNTAERLHDRFPELTKERSDRFGMLSQQKVQAAYDAGQIQPDLVPVAIRTPEGWGLATEDEGRRPETTMEGLATLKTPFRPHGKVTAGNASPLTDGATASILASADAAKELGLPTKMRMVSFGFAGVQPEVMGIGPIPSTEKALKRAGLKIDDIGLFELNEAFAVQVLSFLDHFGIDDEDPRVNQWGGAIAIGHPLAASGVRLMIQLARQFEQHPEVRYGLTAMCVGLGQGGSVIWENPHHKRYGKGR</sequence>
<dbReference type="Proteomes" id="UP000199482">
    <property type="component" value="Chromosome I"/>
</dbReference>
<feature type="domain" description="Thiolase N-terminal" evidence="7">
    <location>
        <begin position="3"/>
        <end position="251"/>
    </location>
</feature>